<feature type="transmembrane region" description="Helical" evidence="1">
    <location>
        <begin position="94"/>
        <end position="115"/>
    </location>
</feature>
<keyword evidence="2" id="KW-0732">Signal</keyword>
<feature type="transmembrane region" description="Helical" evidence="1">
    <location>
        <begin position="169"/>
        <end position="199"/>
    </location>
</feature>
<dbReference type="RefSeq" id="WP_339964192.1">
    <property type="nucleotide sequence ID" value="NZ_JBBHJY010000001.1"/>
</dbReference>
<proteinExistence type="predicted"/>
<feature type="transmembrane region" description="Helical" evidence="1">
    <location>
        <begin position="310"/>
        <end position="331"/>
    </location>
</feature>
<dbReference type="Proteomes" id="UP001379235">
    <property type="component" value="Unassembled WGS sequence"/>
</dbReference>
<evidence type="ECO:0000256" key="2">
    <source>
        <dbReference type="SAM" id="SignalP"/>
    </source>
</evidence>
<gene>
    <name evidence="3" type="ORF">WG900_01555</name>
</gene>
<feature type="transmembrane region" description="Helical" evidence="1">
    <location>
        <begin position="286"/>
        <end position="304"/>
    </location>
</feature>
<accession>A0ABU8S461</accession>
<sequence length="346" mass="37248">MLRALTPLQARLLAVLFAAFCLWCGVQSMAPAPDVAVTSASYTDIQLYQDIAEKVRTGTPYHQAARDLQTAHDYPTQPFVTVRLPTLAHMAAALGWKALQGILVGVLLLAVIRWYRIAAKQSPGEALGAAVLTLAGGAMVTQPGLIAMHDFWAGVLTCAAMTFRGTKRWPFAILLAGAALIIRELALPFALLALVFALWERRRGEAIGWAVLIALFGVVMLLHAQAVHAVVLPTDKQSAPWTGLLGITGVLRGLTDTSVLGMLPPPLAYGLIPLALLGWTAAPRGFATFGLLYCLGIAAMIALFSRPDNFYWACLLQPHWFIGFAFLPRALRALAHAMLARRPAAL</sequence>
<feature type="transmembrane region" description="Helical" evidence="1">
    <location>
        <begin position="127"/>
        <end position="149"/>
    </location>
</feature>
<evidence type="ECO:0000256" key="1">
    <source>
        <dbReference type="SAM" id="Phobius"/>
    </source>
</evidence>
<name>A0ABU8S461_9SPHN</name>
<keyword evidence="1" id="KW-1133">Transmembrane helix</keyword>
<evidence type="ECO:0000313" key="3">
    <source>
        <dbReference type="EMBL" id="MEJ6008600.1"/>
    </source>
</evidence>
<evidence type="ECO:0008006" key="5">
    <source>
        <dbReference type="Google" id="ProtNLM"/>
    </source>
</evidence>
<reference evidence="3 4" key="1">
    <citation type="submission" date="2024-03" db="EMBL/GenBank/DDBJ databases">
        <authorList>
            <person name="Jo J.-H."/>
        </authorList>
    </citation>
    <scope>NUCLEOTIDE SEQUENCE [LARGE SCALE GENOMIC DNA]</scope>
    <source>
        <strain evidence="3 4">AS3R-12</strain>
    </source>
</reference>
<organism evidence="3 4">
    <name type="scientific">Novosphingobium aquae</name>
    <dbReference type="NCBI Taxonomy" id="3133435"/>
    <lineage>
        <taxon>Bacteria</taxon>
        <taxon>Pseudomonadati</taxon>
        <taxon>Pseudomonadota</taxon>
        <taxon>Alphaproteobacteria</taxon>
        <taxon>Sphingomonadales</taxon>
        <taxon>Sphingomonadaceae</taxon>
        <taxon>Novosphingobium</taxon>
    </lineage>
</organism>
<feature type="signal peptide" evidence="2">
    <location>
        <begin position="1"/>
        <end position="30"/>
    </location>
</feature>
<comment type="caution">
    <text evidence="3">The sequence shown here is derived from an EMBL/GenBank/DDBJ whole genome shotgun (WGS) entry which is preliminary data.</text>
</comment>
<keyword evidence="1" id="KW-0812">Transmembrane</keyword>
<protein>
    <recommendedName>
        <fullName evidence="5">DUF2029 domain-containing protein</fullName>
    </recommendedName>
</protein>
<keyword evidence="4" id="KW-1185">Reference proteome</keyword>
<keyword evidence="1" id="KW-0472">Membrane</keyword>
<feature type="chain" id="PRO_5047024565" description="DUF2029 domain-containing protein" evidence="2">
    <location>
        <begin position="31"/>
        <end position="346"/>
    </location>
</feature>
<evidence type="ECO:0000313" key="4">
    <source>
        <dbReference type="Proteomes" id="UP001379235"/>
    </source>
</evidence>
<dbReference type="EMBL" id="JBBHJY010000001">
    <property type="protein sequence ID" value="MEJ6008600.1"/>
    <property type="molecule type" value="Genomic_DNA"/>
</dbReference>
<feature type="transmembrane region" description="Helical" evidence="1">
    <location>
        <begin position="259"/>
        <end position="279"/>
    </location>
</feature>
<feature type="transmembrane region" description="Helical" evidence="1">
    <location>
        <begin position="206"/>
        <end position="226"/>
    </location>
</feature>